<evidence type="ECO:0000256" key="9">
    <source>
        <dbReference type="PROSITE-ProRule" id="PRU01248"/>
    </source>
</evidence>
<keyword evidence="3" id="KW-0132">Cell division</keyword>
<evidence type="ECO:0000313" key="13">
    <source>
        <dbReference type="Proteomes" id="UP001519343"/>
    </source>
</evidence>
<dbReference type="PROSITE" id="PS51900">
    <property type="entry name" value="CB"/>
    <property type="match status" value="1"/>
</dbReference>
<keyword evidence="13" id="KW-1185">Reference proteome</keyword>
<keyword evidence="5" id="KW-0229">DNA integration</keyword>
<keyword evidence="8" id="KW-0131">Cell cycle</keyword>
<evidence type="ECO:0000256" key="3">
    <source>
        <dbReference type="ARBA" id="ARBA00022618"/>
    </source>
</evidence>
<dbReference type="InterPro" id="IPR013762">
    <property type="entry name" value="Integrase-like_cat_sf"/>
</dbReference>
<evidence type="ECO:0000256" key="8">
    <source>
        <dbReference type="ARBA" id="ARBA00023306"/>
    </source>
</evidence>
<dbReference type="PANTHER" id="PTHR30349:SF77">
    <property type="entry name" value="TYROSINE RECOMBINASE XERC"/>
    <property type="match status" value="1"/>
</dbReference>
<evidence type="ECO:0000256" key="5">
    <source>
        <dbReference type="ARBA" id="ARBA00022908"/>
    </source>
</evidence>
<keyword evidence="2" id="KW-0963">Cytoplasm</keyword>
<dbReference type="RefSeq" id="WP_209810020.1">
    <property type="nucleotide sequence ID" value="NZ_JAGGKT010000004.1"/>
</dbReference>
<reference evidence="12 13" key="1">
    <citation type="submission" date="2021-03" db="EMBL/GenBank/DDBJ databases">
        <title>Genomic Encyclopedia of Type Strains, Phase IV (KMG-IV): sequencing the most valuable type-strain genomes for metagenomic binning, comparative biology and taxonomic classification.</title>
        <authorList>
            <person name="Goeker M."/>
        </authorList>
    </citation>
    <scope>NUCLEOTIDE SEQUENCE [LARGE SCALE GENOMIC DNA]</scope>
    <source>
        <strain evidence="12 13">DSM 24738</strain>
    </source>
</reference>
<evidence type="ECO:0000259" key="10">
    <source>
        <dbReference type="PROSITE" id="PS51898"/>
    </source>
</evidence>
<dbReference type="NCBIfam" id="NF003462">
    <property type="entry name" value="PRK05084.1"/>
    <property type="match status" value="1"/>
</dbReference>
<evidence type="ECO:0000256" key="4">
    <source>
        <dbReference type="ARBA" id="ARBA00022829"/>
    </source>
</evidence>
<dbReference type="InterPro" id="IPR010998">
    <property type="entry name" value="Integrase_recombinase_N"/>
</dbReference>
<dbReference type="PANTHER" id="PTHR30349">
    <property type="entry name" value="PHAGE INTEGRASE-RELATED"/>
    <property type="match status" value="1"/>
</dbReference>
<dbReference type="InterPro" id="IPR011010">
    <property type="entry name" value="DNA_brk_join_enz"/>
</dbReference>
<dbReference type="Gene3D" id="1.10.150.130">
    <property type="match status" value="1"/>
</dbReference>
<dbReference type="EMBL" id="JAGGKT010000004">
    <property type="protein sequence ID" value="MBP1931951.1"/>
    <property type="molecule type" value="Genomic_DNA"/>
</dbReference>
<comment type="subcellular location">
    <subcellularLocation>
        <location evidence="1">Cytoplasm</location>
    </subcellularLocation>
</comment>
<feature type="domain" description="Core-binding (CB)" evidence="11">
    <location>
        <begin position="21"/>
        <end position="113"/>
    </location>
</feature>
<protein>
    <submittedName>
        <fullName evidence="12">Site-specific recombinase XerD</fullName>
    </submittedName>
</protein>
<feature type="domain" description="Tyr recombinase" evidence="10">
    <location>
        <begin position="161"/>
        <end position="350"/>
    </location>
</feature>
<keyword evidence="6 9" id="KW-0238">DNA-binding</keyword>
<evidence type="ECO:0000313" key="12">
    <source>
        <dbReference type="EMBL" id="MBP1931951.1"/>
    </source>
</evidence>
<evidence type="ECO:0000256" key="7">
    <source>
        <dbReference type="ARBA" id="ARBA00023172"/>
    </source>
</evidence>
<keyword evidence="4" id="KW-0159">Chromosome partition</keyword>
<proteinExistence type="predicted"/>
<comment type="caution">
    <text evidence="12">The sequence shown here is derived from an EMBL/GenBank/DDBJ whole genome shotgun (WGS) entry which is preliminary data.</text>
</comment>
<dbReference type="Proteomes" id="UP001519343">
    <property type="component" value="Unassembled WGS sequence"/>
</dbReference>
<dbReference type="InterPro" id="IPR002104">
    <property type="entry name" value="Integrase_catalytic"/>
</dbReference>
<dbReference type="Gene3D" id="1.10.443.10">
    <property type="entry name" value="Intergrase catalytic core"/>
    <property type="match status" value="1"/>
</dbReference>
<evidence type="ECO:0000256" key="2">
    <source>
        <dbReference type="ARBA" id="ARBA00022490"/>
    </source>
</evidence>
<dbReference type="InterPro" id="IPR044068">
    <property type="entry name" value="CB"/>
</dbReference>
<evidence type="ECO:0000259" key="11">
    <source>
        <dbReference type="PROSITE" id="PS51900"/>
    </source>
</evidence>
<dbReference type="InterPro" id="IPR050090">
    <property type="entry name" value="Tyrosine_recombinase_XerCD"/>
</dbReference>
<dbReference type="Pfam" id="PF00589">
    <property type="entry name" value="Phage_integrase"/>
    <property type="match status" value="1"/>
</dbReference>
<keyword evidence="7" id="KW-0233">DNA recombination</keyword>
<evidence type="ECO:0000256" key="6">
    <source>
        <dbReference type="ARBA" id="ARBA00023125"/>
    </source>
</evidence>
<sequence>MVELQSYEKQKLQEKLPYHPWYVLKYIDEFELDRSPASLLGYVNDFEAFFQWLLMEGFHDGPGFKKLSLSVLENLKTEDISNYRKYLIIAKSNSEVTVNRKLSALKSLFKYLYHQESDNGSTLLSRNVFTMVRIKSTKKGPEERAADLLGKVMLDEEKHDQFRDFIASDYGNLKLTTKQRNAYEKNKERDLAIISLILGSGLRVSEVASLTLDDIILKENIVLVIRKGRKQKVPVRFSDMAKIALEQYLEIRLDRYNAGKEKHLFLTLHLENFGTPMNKSTIQKMVDRYAKAFNMPRMSVHKLRHSFASVYHQKNQNVLALQRQLGHKSSSTTEIYNIISDEEMLENLRKMDR</sequence>
<accession>A0ABS4GNZ7</accession>
<gene>
    <name evidence="12" type="ORF">J2Z37_001952</name>
</gene>
<name>A0ABS4GNZ7_9BACL</name>
<organism evidence="12 13">
    <name type="scientific">Ammoniphilus resinae</name>
    <dbReference type="NCBI Taxonomy" id="861532"/>
    <lineage>
        <taxon>Bacteria</taxon>
        <taxon>Bacillati</taxon>
        <taxon>Bacillota</taxon>
        <taxon>Bacilli</taxon>
        <taxon>Bacillales</taxon>
        <taxon>Paenibacillaceae</taxon>
        <taxon>Aneurinibacillus group</taxon>
        <taxon>Ammoniphilus</taxon>
    </lineage>
</organism>
<dbReference type="InterPro" id="IPR004107">
    <property type="entry name" value="Integrase_SAM-like_N"/>
</dbReference>
<dbReference type="SUPFAM" id="SSF56349">
    <property type="entry name" value="DNA breaking-rejoining enzymes"/>
    <property type="match status" value="1"/>
</dbReference>
<dbReference type="PROSITE" id="PS51898">
    <property type="entry name" value="TYR_RECOMBINASE"/>
    <property type="match status" value="1"/>
</dbReference>
<dbReference type="Pfam" id="PF02899">
    <property type="entry name" value="Phage_int_SAM_1"/>
    <property type="match status" value="1"/>
</dbReference>
<evidence type="ECO:0000256" key="1">
    <source>
        <dbReference type="ARBA" id="ARBA00004496"/>
    </source>
</evidence>